<sequence>MCPSVTSFILMRVTVEAEDATLKSSAQRYSREATVRMTVGFITISG</sequence>
<organism evidence="1">
    <name type="scientific">Anguilla anguilla</name>
    <name type="common">European freshwater eel</name>
    <name type="synonym">Muraena anguilla</name>
    <dbReference type="NCBI Taxonomy" id="7936"/>
    <lineage>
        <taxon>Eukaryota</taxon>
        <taxon>Metazoa</taxon>
        <taxon>Chordata</taxon>
        <taxon>Craniata</taxon>
        <taxon>Vertebrata</taxon>
        <taxon>Euteleostomi</taxon>
        <taxon>Actinopterygii</taxon>
        <taxon>Neopterygii</taxon>
        <taxon>Teleostei</taxon>
        <taxon>Anguilliformes</taxon>
        <taxon>Anguillidae</taxon>
        <taxon>Anguilla</taxon>
    </lineage>
</organism>
<proteinExistence type="predicted"/>
<dbReference type="EMBL" id="GBXM01017904">
    <property type="protein sequence ID" value="JAH90673.1"/>
    <property type="molecule type" value="Transcribed_RNA"/>
</dbReference>
<evidence type="ECO:0000313" key="1">
    <source>
        <dbReference type="EMBL" id="JAH90673.1"/>
    </source>
</evidence>
<protein>
    <submittedName>
        <fullName evidence="1">Uncharacterized protein</fullName>
    </submittedName>
</protein>
<reference evidence="1" key="1">
    <citation type="submission" date="2014-11" db="EMBL/GenBank/DDBJ databases">
        <authorList>
            <person name="Amaro Gonzalez C."/>
        </authorList>
    </citation>
    <scope>NUCLEOTIDE SEQUENCE</scope>
</reference>
<reference evidence="1" key="2">
    <citation type="journal article" date="2015" name="Fish Shellfish Immunol.">
        <title>Early steps in the European eel (Anguilla anguilla)-Vibrio vulnificus interaction in the gills: Role of the RtxA13 toxin.</title>
        <authorList>
            <person name="Callol A."/>
            <person name="Pajuelo D."/>
            <person name="Ebbesson L."/>
            <person name="Teles M."/>
            <person name="MacKenzie S."/>
            <person name="Amaro C."/>
        </authorList>
    </citation>
    <scope>NUCLEOTIDE SEQUENCE</scope>
</reference>
<accession>A0A0E9WMG4</accession>
<dbReference type="AlphaFoldDB" id="A0A0E9WMG4"/>
<name>A0A0E9WMG4_ANGAN</name>